<dbReference type="eggNOG" id="ENOG502S1F6">
    <property type="taxonomic scope" value="Eukaryota"/>
</dbReference>
<reference evidence="2" key="2">
    <citation type="submission" date="2010-04" db="EMBL/GenBank/DDBJ databases">
        <authorList>
            <person name="Buell R."/>
            <person name="Hamilton J."/>
            <person name="Hostetler J."/>
        </authorList>
    </citation>
    <scope>NUCLEOTIDE SEQUENCE [LARGE SCALE GENOMIC DNA]</scope>
    <source>
        <strain evidence="2">DAOM:BR144</strain>
    </source>
</reference>
<reference evidence="2" key="1">
    <citation type="journal article" date="2010" name="Genome Biol.">
        <title>Genome sequence of the necrotrophic plant pathogen Pythium ultimum reveals original pathogenicity mechanisms and effector repertoire.</title>
        <authorList>
            <person name="Levesque C.A."/>
            <person name="Brouwer H."/>
            <person name="Cano L."/>
            <person name="Hamilton J.P."/>
            <person name="Holt C."/>
            <person name="Huitema E."/>
            <person name="Raffaele S."/>
            <person name="Robideau G.P."/>
            <person name="Thines M."/>
            <person name="Win J."/>
            <person name="Zerillo M.M."/>
            <person name="Beakes G.W."/>
            <person name="Boore J.L."/>
            <person name="Busam D."/>
            <person name="Dumas B."/>
            <person name="Ferriera S."/>
            <person name="Fuerstenberg S.I."/>
            <person name="Gachon C.M."/>
            <person name="Gaulin E."/>
            <person name="Govers F."/>
            <person name="Grenville-Briggs L."/>
            <person name="Horner N."/>
            <person name="Hostetler J."/>
            <person name="Jiang R.H."/>
            <person name="Johnson J."/>
            <person name="Krajaejun T."/>
            <person name="Lin H."/>
            <person name="Meijer H.J."/>
            <person name="Moore B."/>
            <person name="Morris P."/>
            <person name="Phuntmart V."/>
            <person name="Puiu D."/>
            <person name="Shetty J."/>
            <person name="Stajich J.E."/>
            <person name="Tripathy S."/>
            <person name="Wawra S."/>
            <person name="van West P."/>
            <person name="Whitty B.R."/>
            <person name="Coutinho P.M."/>
            <person name="Henrissat B."/>
            <person name="Martin F."/>
            <person name="Thomas P.D."/>
            <person name="Tyler B.M."/>
            <person name="De Vries R.P."/>
            <person name="Kamoun S."/>
            <person name="Yandell M."/>
            <person name="Tisserat N."/>
            <person name="Buell C.R."/>
        </authorList>
    </citation>
    <scope>NUCLEOTIDE SEQUENCE</scope>
    <source>
        <strain evidence="2">DAOM:BR144</strain>
    </source>
</reference>
<dbReference type="Proteomes" id="UP000019132">
    <property type="component" value="Unassembled WGS sequence"/>
</dbReference>
<proteinExistence type="predicted"/>
<dbReference type="InParanoid" id="K3WTG0"/>
<dbReference type="OMA" id="EESAPHF"/>
<dbReference type="AlphaFoldDB" id="K3WTG0"/>
<dbReference type="VEuPathDB" id="FungiDB:PYU1_G008238"/>
<dbReference type="HOGENOM" id="CLU_132352_0_0_1"/>
<evidence type="ECO:0000313" key="1">
    <source>
        <dbReference type="EnsemblProtists" id="PYU1_T008254"/>
    </source>
</evidence>
<dbReference type="EMBL" id="GL376619">
    <property type="status" value="NOT_ANNOTATED_CDS"/>
    <property type="molecule type" value="Genomic_DNA"/>
</dbReference>
<evidence type="ECO:0000313" key="2">
    <source>
        <dbReference type="Proteomes" id="UP000019132"/>
    </source>
</evidence>
<name>K3WTG0_GLOUD</name>
<keyword evidence="2" id="KW-1185">Reference proteome</keyword>
<accession>K3WTG0</accession>
<protein>
    <submittedName>
        <fullName evidence="1">Uncharacterized protein</fullName>
    </submittedName>
</protein>
<dbReference type="EnsemblProtists" id="PYU1_T008254">
    <property type="protein sequence ID" value="PYU1_T008254"/>
    <property type="gene ID" value="PYU1_G008238"/>
</dbReference>
<reference evidence="1" key="3">
    <citation type="submission" date="2015-02" db="UniProtKB">
        <authorList>
            <consortium name="EnsemblProtists"/>
        </authorList>
    </citation>
    <scope>IDENTIFICATION</scope>
    <source>
        <strain evidence="1">DAOM BR144</strain>
    </source>
</reference>
<organism evidence="1 2">
    <name type="scientific">Globisporangium ultimum (strain ATCC 200006 / CBS 805.95 / DAOM BR144)</name>
    <name type="common">Pythium ultimum</name>
    <dbReference type="NCBI Taxonomy" id="431595"/>
    <lineage>
        <taxon>Eukaryota</taxon>
        <taxon>Sar</taxon>
        <taxon>Stramenopiles</taxon>
        <taxon>Oomycota</taxon>
        <taxon>Peronosporomycetes</taxon>
        <taxon>Pythiales</taxon>
        <taxon>Pythiaceae</taxon>
        <taxon>Globisporangium</taxon>
    </lineage>
</organism>
<sequence>MMPRVLAKRALLLAQPARTSLATCAAVNATRAFASKAQDAAEALRPIHFEQEESDAAARPFKIVGVRDVEVEDWEYPTRVEAEKKSRTLRNRFNHPNFISLWVDKLALVEEFLQKEKIPYSSEGIVKGPDGHDVLVLPPAEGSIEFFNLCDNPTLVELVQATPEVIKEFEDEGDDE</sequence>